<feature type="compositionally biased region" description="Basic and acidic residues" evidence="1">
    <location>
        <begin position="14"/>
        <end position="30"/>
    </location>
</feature>
<evidence type="ECO:0000313" key="2">
    <source>
        <dbReference type="EMBL" id="QOY88229.1"/>
    </source>
</evidence>
<evidence type="ECO:0000313" key="3">
    <source>
        <dbReference type="Proteomes" id="UP000593892"/>
    </source>
</evidence>
<dbReference type="Proteomes" id="UP000593892">
    <property type="component" value="Chromosome"/>
</dbReference>
<accession>A0A7S7NS37</accession>
<dbReference type="AlphaFoldDB" id="A0A7S7NS37"/>
<proteinExistence type="predicted"/>
<reference evidence="2 3" key="1">
    <citation type="submission" date="2020-10" db="EMBL/GenBank/DDBJ databases">
        <title>Complete genome sequence of Paludibaculum fermentans P105T, a facultatively anaerobic acidobacterium capable of dissimilatory Fe(III) reduction.</title>
        <authorList>
            <person name="Dedysh S.N."/>
            <person name="Beletsky A.V."/>
            <person name="Kulichevskaya I.S."/>
            <person name="Mardanov A.V."/>
            <person name="Ravin N.V."/>
        </authorList>
    </citation>
    <scope>NUCLEOTIDE SEQUENCE [LARGE SCALE GENOMIC DNA]</scope>
    <source>
        <strain evidence="2 3">P105</strain>
    </source>
</reference>
<dbReference type="Gene3D" id="1.10.30.50">
    <property type="match status" value="1"/>
</dbReference>
<evidence type="ECO:0000256" key="1">
    <source>
        <dbReference type="SAM" id="MobiDB-lite"/>
    </source>
</evidence>
<dbReference type="EMBL" id="CP063849">
    <property type="protein sequence ID" value="QOY88229.1"/>
    <property type="molecule type" value="Genomic_DNA"/>
</dbReference>
<feature type="region of interest" description="Disordered" evidence="1">
    <location>
        <begin position="1"/>
        <end position="30"/>
    </location>
</feature>
<name>A0A7S7NS37_PALFE</name>
<keyword evidence="3" id="KW-1185">Reference proteome</keyword>
<dbReference type="KEGG" id="pfer:IRI77_36755"/>
<protein>
    <submittedName>
        <fullName evidence="2">Uncharacterized protein</fullName>
    </submittedName>
</protein>
<sequence>MEAVIDESACGEPDQDRQPNRRLTADEHESARRILDTTRAEIKNVAAGDRELLFALRRYILNRLIHDERGTPMQRRKLKQKKVAEQNGQCAICQNPLPKRNSVLDRIVAVDGYTEANTRVLCPECDGSVQAERKFS</sequence>
<gene>
    <name evidence="2" type="ORF">IRI77_36755</name>
</gene>
<dbReference type="RefSeq" id="WP_194449892.1">
    <property type="nucleotide sequence ID" value="NZ_CP063849.1"/>
</dbReference>
<organism evidence="2 3">
    <name type="scientific">Paludibaculum fermentans</name>
    <dbReference type="NCBI Taxonomy" id="1473598"/>
    <lineage>
        <taxon>Bacteria</taxon>
        <taxon>Pseudomonadati</taxon>
        <taxon>Acidobacteriota</taxon>
        <taxon>Terriglobia</taxon>
        <taxon>Bryobacterales</taxon>
        <taxon>Bryobacteraceae</taxon>
        <taxon>Paludibaculum</taxon>
    </lineage>
</organism>